<evidence type="ECO:0000313" key="3">
    <source>
        <dbReference type="Proteomes" id="UP000266841"/>
    </source>
</evidence>
<dbReference type="AlphaFoldDB" id="K0SEK6"/>
<dbReference type="EMBL" id="AGNL01017134">
    <property type="protein sequence ID" value="EJK64558.1"/>
    <property type="molecule type" value="Genomic_DNA"/>
</dbReference>
<evidence type="ECO:0000313" key="2">
    <source>
        <dbReference type="EMBL" id="EJK64558.1"/>
    </source>
</evidence>
<feature type="non-terminal residue" evidence="2">
    <location>
        <position position="1"/>
    </location>
</feature>
<dbReference type="Proteomes" id="UP000266841">
    <property type="component" value="Unassembled WGS sequence"/>
</dbReference>
<protein>
    <submittedName>
        <fullName evidence="2">Uncharacterized protein</fullName>
    </submittedName>
</protein>
<name>K0SEK6_THAOC</name>
<proteinExistence type="predicted"/>
<comment type="caution">
    <text evidence="2">The sequence shown here is derived from an EMBL/GenBank/DDBJ whole genome shotgun (WGS) entry which is preliminary data.</text>
</comment>
<keyword evidence="3" id="KW-1185">Reference proteome</keyword>
<feature type="region of interest" description="Disordered" evidence="1">
    <location>
        <begin position="1"/>
        <end position="40"/>
    </location>
</feature>
<organism evidence="2 3">
    <name type="scientific">Thalassiosira oceanica</name>
    <name type="common">Marine diatom</name>
    <dbReference type="NCBI Taxonomy" id="159749"/>
    <lineage>
        <taxon>Eukaryota</taxon>
        <taxon>Sar</taxon>
        <taxon>Stramenopiles</taxon>
        <taxon>Ochrophyta</taxon>
        <taxon>Bacillariophyta</taxon>
        <taxon>Coscinodiscophyceae</taxon>
        <taxon>Thalassiosirophycidae</taxon>
        <taxon>Thalassiosirales</taxon>
        <taxon>Thalassiosiraceae</taxon>
        <taxon>Thalassiosira</taxon>
    </lineage>
</organism>
<accession>K0SEK6</accession>
<feature type="compositionally biased region" description="Basic and acidic residues" evidence="1">
    <location>
        <begin position="7"/>
        <end position="20"/>
    </location>
</feature>
<gene>
    <name evidence="2" type="ORF">THAOC_14698</name>
</gene>
<evidence type="ECO:0000256" key="1">
    <source>
        <dbReference type="SAM" id="MobiDB-lite"/>
    </source>
</evidence>
<sequence>HRRKLKKEAARVRMETREDGEYAPYEQSDVAGEYSKPKDSDKWQDDLGEYARRIWEWWLIRWLHVKDFTYFGLAIRKVVLWLLSSAVVERDFSQYVCIINACGNGLSFPVMQGRIFARCNKDVYDELAAKSLDSEEFNYSIMPKDDDDDDDDDGDAVVVDSDAEEVLEVDSDE</sequence>
<reference evidence="2 3" key="1">
    <citation type="journal article" date="2012" name="Genome Biol.">
        <title>Genome and low-iron response of an oceanic diatom adapted to chronic iron limitation.</title>
        <authorList>
            <person name="Lommer M."/>
            <person name="Specht M."/>
            <person name="Roy A.S."/>
            <person name="Kraemer L."/>
            <person name="Andreson R."/>
            <person name="Gutowska M.A."/>
            <person name="Wolf J."/>
            <person name="Bergner S.V."/>
            <person name="Schilhabel M.B."/>
            <person name="Klostermeier U.C."/>
            <person name="Beiko R.G."/>
            <person name="Rosenstiel P."/>
            <person name="Hippler M."/>
            <person name="Laroche J."/>
        </authorList>
    </citation>
    <scope>NUCLEOTIDE SEQUENCE [LARGE SCALE GENOMIC DNA]</scope>
    <source>
        <strain evidence="2 3">CCMP1005</strain>
    </source>
</reference>